<evidence type="ECO:0000313" key="2">
    <source>
        <dbReference type="Proteomes" id="UP001176429"/>
    </source>
</evidence>
<gene>
    <name evidence="1" type="ORF">Q5H93_12740</name>
</gene>
<name>A0ABT9BD61_9BACT</name>
<dbReference type="EMBL" id="JAUQSY010000007">
    <property type="protein sequence ID" value="MDO7875603.1"/>
    <property type="molecule type" value="Genomic_DNA"/>
</dbReference>
<sequence length="175" mass="19504">MPSGRSLSTQKEATQQTEAAVQLAFERTRHAEAALNSDLFIEDETERKRLCKLLFPQGRRAVLYHGQAEHRAGGVFLAITEAEADALGPKVVLLVQRDLGPFREIREQQLAALSKTIDAQGDVRKLVEALNEQCDFNKNLLSAHFRLKLPRVALFWKASFYARSTPRAAPASCST</sequence>
<keyword evidence="2" id="KW-1185">Reference proteome</keyword>
<reference evidence="1" key="1">
    <citation type="submission" date="2023-07" db="EMBL/GenBank/DDBJ databases">
        <authorList>
            <person name="Kim M.K."/>
        </authorList>
    </citation>
    <scope>NUCLEOTIDE SEQUENCE</scope>
    <source>
        <strain evidence="1">ASUV-10-1</strain>
    </source>
</reference>
<dbReference type="RefSeq" id="WP_305006913.1">
    <property type="nucleotide sequence ID" value="NZ_JAUQSY010000007.1"/>
</dbReference>
<comment type="caution">
    <text evidence="1">The sequence shown here is derived from an EMBL/GenBank/DDBJ whole genome shotgun (WGS) entry which is preliminary data.</text>
</comment>
<dbReference type="Proteomes" id="UP001176429">
    <property type="component" value="Unassembled WGS sequence"/>
</dbReference>
<evidence type="ECO:0000313" key="1">
    <source>
        <dbReference type="EMBL" id="MDO7875603.1"/>
    </source>
</evidence>
<proteinExistence type="predicted"/>
<accession>A0ABT9BD61</accession>
<protein>
    <submittedName>
        <fullName evidence="1">Uncharacterized protein</fullName>
    </submittedName>
</protein>
<organism evidence="1 2">
    <name type="scientific">Hymenobacter aranciens</name>
    <dbReference type="NCBI Taxonomy" id="3063996"/>
    <lineage>
        <taxon>Bacteria</taxon>
        <taxon>Pseudomonadati</taxon>
        <taxon>Bacteroidota</taxon>
        <taxon>Cytophagia</taxon>
        <taxon>Cytophagales</taxon>
        <taxon>Hymenobacteraceae</taxon>
        <taxon>Hymenobacter</taxon>
    </lineage>
</organism>